<accession>A0A447GK89</accession>
<dbReference type="EMBL" id="LR130759">
    <property type="protein sequence ID" value="VDM90873.1"/>
    <property type="molecule type" value="Genomic_DNA"/>
</dbReference>
<dbReference type="AlphaFoldDB" id="A0A447GK89"/>
<dbReference type="Gene3D" id="3.40.50.300">
    <property type="entry name" value="P-loop containing nucleotide triphosphate hydrolases"/>
    <property type="match status" value="1"/>
</dbReference>
<protein>
    <recommendedName>
        <fullName evidence="3">Sulfotransferase family protein</fullName>
    </recommendedName>
</protein>
<dbReference type="KEGG" id="mbai:MB901379_04482"/>
<proteinExistence type="predicted"/>
<name>A0A447GK89_9MYCO</name>
<dbReference type="SUPFAM" id="SSF52540">
    <property type="entry name" value="P-loop containing nucleoside triphosphate hydrolases"/>
    <property type="match status" value="1"/>
</dbReference>
<dbReference type="InterPro" id="IPR040632">
    <property type="entry name" value="Sulfotransfer_4"/>
</dbReference>
<dbReference type="RefSeq" id="WP_158018490.1">
    <property type="nucleotide sequence ID" value="NZ_CBCSKE010000003.1"/>
</dbReference>
<organism evidence="1 2">
    <name type="scientific">Mycobacterium basiliense</name>
    <dbReference type="NCBI Taxonomy" id="2094119"/>
    <lineage>
        <taxon>Bacteria</taxon>
        <taxon>Bacillati</taxon>
        <taxon>Actinomycetota</taxon>
        <taxon>Actinomycetes</taxon>
        <taxon>Mycobacteriales</taxon>
        <taxon>Mycobacteriaceae</taxon>
        <taxon>Mycobacterium</taxon>
    </lineage>
</organism>
<evidence type="ECO:0000313" key="1">
    <source>
        <dbReference type="EMBL" id="VDM90873.1"/>
    </source>
</evidence>
<keyword evidence="2" id="KW-1185">Reference proteome</keyword>
<dbReference type="PANTHER" id="PTHR36978:SF4">
    <property type="entry name" value="P-LOOP CONTAINING NUCLEOSIDE TRIPHOSPHATE HYDROLASE PROTEIN"/>
    <property type="match status" value="1"/>
</dbReference>
<evidence type="ECO:0000313" key="2">
    <source>
        <dbReference type="Proteomes" id="UP000269998"/>
    </source>
</evidence>
<sequence>MQVIGVGFGRTGTNSLKLALEALGFGPCLHASNLVPTPELTREWADLLTHRSVDKRAKLYELLSDYESTVDWPSCLVWSEMIRMYPAARVILTVRDPDSWVNSFVEALAPLWLNAMEKVNDPGLSQSPLGASYQLLNSFAQLEFGGRVFDPAVLKRRLLEHHEQVKAAVPQERLLVYSVSEGWPSLCEFLNVDVPSIEFPHTNDRAAFKVKQEEFFKLQENFSQLPSGSAPLSWDHEFRASDAKPASGR</sequence>
<dbReference type="Pfam" id="PF17784">
    <property type="entry name" value="Sulfotransfer_4"/>
    <property type="match status" value="1"/>
</dbReference>
<dbReference type="Proteomes" id="UP000269998">
    <property type="component" value="Chromosome"/>
</dbReference>
<evidence type="ECO:0008006" key="3">
    <source>
        <dbReference type="Google" id="ProtNLM"/>
    </source>
</evidence>
<gene>
    <name evidence="1" type="ORF">MB901379_04482</name>
</gene>
<dbReference type="OrthoDB" id="285690at2"/>
<dbReference type="PANTHER" id="PTHR36978">
    <property type="entry name" value="P-LOOP CONTAINING NUCLEOTIDE TRIPHOSPHATE HYDROLASE"/>
    <property type="match status" value="1"/>
</dbReference>
<dbReference type="InterPro" id="IPR027417">
    <property type="entry name" value="P-loop_NTPase"/>
</dbReference>
<reference evidence="2" key="1">
    <citation type="submission" date="2018-02" db="EMBL/GenBank/DDBJ databases">
        <authorList>
            <person name="Seth-Smith MB H."/>
            <person name="Seth-Smith H."/>
        </authorList>
    </citation>
    <scope>NUCLEOTIDE SEQUENCE [LARGE SCALE GENOMIC DNA]</scope>
</reference>